<evidence type="ECO:0000256" key="1">
    <source>
        <dbReference type="SAM" id="MobiDB-lite"/>
    </source>
</evidence>
<feature type="region of interest" description="Disordered" evidence="1">
    <location>
        <begin position="1"/>
        <end position="66"/>
    </location>
</feature>
<keyword evidence="3" id="KW-1185">Reference proteome</keyword>
<gene>
    <name evidence="2" type="ORF">ACF1HC_39805</name>
</gene>
<dbReference type="RefSeq" id="WP_167513339.1">
    <property type="nucleotide sequence ID" value="NZ_JBICBM010000034.1"/>
</dbReference>
<name>A0ABW6Z922_9ACTN</name>
<feature type="compositionally biased region" description="Acidic residues" evidence="1">
    <location>
        <begin position="57"/>
        <end position="66"/>
    </location>
</feature>
<organism evidence="2 3">
    <name type="scientific">Streptomyces eurythermus</name>
    <dbReference type="NCBI Taxonomy" id="42237"/>
    <lineage>
        <taxon>Bacteria</taxon>
        <taxon>Bacillati</taxon>
        <taxon>Actinomycetota</taxon>
        <taxon>Actinomycetes</taxon>
        <taxon>Kitasatosporales</taxon>
        <taxon>Streptomycetaceae</taxon>
        <taxon>Streptomyces</taxon>
    </lineage>
</organism>
<evidence type="ECO:0000313" key="2">
    <source>
        <dbReference type="EMBL" id="MFF9887661.1"/>
    </source>
</evidence>
<dbReference type="EMBL" id="JBICBM010000034">
    <property type="protein sequence ID" value="MFF9887661.1"/>
    <property type="molecule type" value="Genomic_DNA"/>
</dbReference>
<proteinExistence type="predicted"/>
<dbReference type="Proteomes" id="UP001603418">
    <property type="component" value="Unassembled WGS sequence"/>
</dbReference>
<evidence type="ECO:0000313" key="3">
    <source>
        <dbReference type="Proteomes" id="UP001603418"/>
    </source>
</evidence>
<protein>
    <submittedName>
        <fullName evidence="2">Uncharacterized protein</fullName>
    </submittedName>
</protein>
<reference evidence="2 3" key="1">
    <citation type="submission" date="2024-10" db="EMBL/GenBank/DDBJ databases">
        <title>The Natural Products Discovery Center: Release of the First 8490 Sequenced Strains for Exploring Actinobacteria Biosynthetic Diversity.</title>
        <authorList>
            <person name="Kalkreuter E."/>
            <person name="Kautsar S.A."/>
            <person name="Yang D."/>
            <person name="Bader C.D."/>
            <person name="Teijaro C.N."/>
            <person name="Fluegel L."/>
            <person name="Davis C.M."/>
            <person name="Simpson J.R."/>
            <person name="Lauterbach L."/>
            <person name="Steele A.D."/>
            <person name="Gui C."/>
            <person name="Meng S."/>
            <person name="Li G."/>
            <person name="Viehrig K."/>
            <person name="Ye F."/>
            <person name="Su P."/>
            <person name="Kiefer A.F."/>
            <person name="Nichols A."/>
            <person name="Cepeda A.J."/>
            <person name="Yan W."/>
            <person name="Fan B."/>
            <person name="Jiang Y."/>
            <person name="Adhikari A."/>
            <person name="Zheng C.-J."/>
            <person name="Schuster L."/>
            <person name="Cowan T.M."/>
            <person name="Smanski M.J."/>
            <person name="Chevrette M.G."/>
            <person name="De Carvalho L.P.S."/>
            <person name="Shen B."/>
        </authorList>
    </citation>
    <scope>NUCLEOTIDE SEQUENCE [LARGE SCALE GENOMIC DNA]</scope>
    <source>
        <strain evidence="2 3">NPDC013366</strain>
    </source>
</reference>
<feature type="compositionally biased region" description="Low complexity" evidence="1">
    <location>
        <begin position="46"/>
        <end position="56"/>
    </location>
</feature>
<accession>A0ABW6Z922</accession>
<comment type="caution">
    <text evidence="2">The sequence shown here is derived from an EMBL/GenBank/DDBJ whole genome shotgun (WGS) entry which is preliminary data.</text>
</comment>
<sequence>MSEQNTATDDDLTPEEQAFLAVPGGPRGYAPVNAASEPGPPPPGPAGASGPSPTAGSEEEDGESGS</sequence>